<name>A0A6A9QTE3_SULME</name>
<dbReference type="AlphaFoldDB" id="A0A6A9QTE3"/>
<protein>
    <submittedName>
        <fullName evidence="1">Uncharacterized protein</fullName>
    </submittedName>
</protein>
<dbReference type="OrthoDB" id="37023at2157"/>
<dbReference type="Proteomes" id="UP000470772">
    <property type="component" value="Unassembled WGS sequence"/>
</dbReference>
<organism evidence="1 2">
    <name type="scientific">Sulfuracidifex metallicus DSM 6482 = JCM 9184</name>
    <dbReference type="NCBI Taxonomy" id="523847"/>
    <lineage>
        <taxon>Archaea</taxon>
        <taxon>Thermoproteota</taxon>
        <taxon>Thermoprotei</taxon>
        <taxon>Sulfolobales</taxon>
        <taxon>Sulfolobaceae</taxon>
        <taxon>Sulfuracidifex</taxon>
    </lineage>
</organism>
<evidence type="ECO:0000313" key="1">
    <source>
        <dbReference type="EMBL" id="MUN29033.1"/>
    </source>
</evidence>
<sequence>MNNMMRKGISGILGALILLIVLMGSLTLVFVVQRQESSIFIGQQQTMLQSLSSSPISEIYSPNGQPELMSDSGNPVYITHLILPNGEILNEDFTVTSIPIPVSKLESGYPWFVVVTNEGADYNVSDLTFPPSDPSNYEVTGISEAIKVPQPPLNAPVTKDLEYLSLNSTVFYEYVLPQLLSLPFHNDKWVQPQLHNINGVSVGGLSNTTLIYEFPPSNLSFDIVTDYYTLQGAPDSNFGIVLSTASNSPNYYLEYFYLNSISKDEGCLYWNQIYPSGKSYSSTYMITQVKDPLQENGLTLYNFQLIKISGSWYLKISSNGNVGVNYCGVPLTGFPLAFNLEDYPSTLLVKLTSSPIYEVYVIIPQHSSAMYALSE</sequence>
<evidence type="ECO:0000313" key="2">
    <source>
        <dbReference type="Proteomes" id="UP000470772"/>
    </source>
</evidence>
<reference evidence="1 2" key="1">
    <citation type="submission" date="2019-10" db="EMBL/GenBank/DDBJ databases">
        <title>Sequencing and Assembly of Multiple Reported Metal-Biooxidizing Members of the Extremely Thermoacidophilic Archaeal Family Sulfolobaceae.</title>
        <authorList>
            <person name="Counts J.A."/>
            <person name="Kelly R.M."/>
        </authorList>
    </citation>
    <scope>NUCLEOTIDE SEQUENCE [LARGE SCALE GENOMIC DNA]</scope>
    <source>
        <strain evidence="1 2">DSM 6482</strain>
    </source>
</reference>
<gene>
    <name evidence="1" type="ORF">GC250_06195</name>
</gene>
<accession>A0A6A9QTE3</accession>
<proteinExistence type="predicted"/>
<comment type="caution">
    <text evidence="1">The sequence shown here is derived from an EMBL/GenBank/DDBJ whole genome shotgun (WGS) entry which is preliminary data.</text>
</comment>
<keyword evidence="2" id="KW-1185">Reference proteome</keyword>
<dbReference type="RefSeq" id="WP_156016595.1">
    <property type="nucleotide sequence ID" value="NZ_BBBY01000037.1"/>
</dbReference>
<dbReference type="EMBL" id="WGGD01000005">
    <property type="protein sequence ID" value="MUN29033.1"/>
    <property type="molecule type" value="Genomic_DNA"/>
</dbReference>